<name>A0A5B9MDC0_9BACT</name>
<keyword evidence="1" id="KW-0472">Membrane</keyword>
<reference evidence="2 3" key="1">
    <citation type="submission" date="2019-02" db="EMBL/GenBank/DDBJ databases">
        <title>Planctomycetal bacteria perform biofilm scaping via a novel small molecule.</title>
        <authorList>
            <person name="Jeske O."/>
            <person name="Boedeker C."/>
            <person name="Wiegand S."/>
            <person name="Breitling P."/>
            <person name="Kallscheuer N."/>
            <person name="Jogler M."/>
            <person name="Rohde M."/>
            <person name="Petersen J."/>
            <person name="Medema M.H."/>
            <person name="Surup F."/>
            <person name="Jogler C."/>
        </authorList>
    </citation>
    <scope>NUCLEOTIDE SEQUENCE [LARGE SCALE GENOMIC DNA]</scope>
    <source>
        <strain evidence="2 3">Mal15</strain>
    </source>
</reference>
<evidence type="ECO:0000256" key="1">
    <source>
        <dbReference type="SAM" id="Phobius"/>
    </source>
</evidence>
<proteinExistence type="predicted"/>
<evidence type="ECO:0000313" key="3">
    <source>
        <dbReference type="Proteomes" id="UP000321353"/>
    </source>
</evidence>
<dbReference type="AlphaFoldDB" id="A0A5B9MDC0"/>
<keyword evidence="1" id="KW-1133">Transmembrane helix</keyword>
<feature type="transmembrane region" description="Helical" evidence="1">
    <location>
        <begin position="12"/>
        <end position="30"/>
    </location>
</feature>
<dbReference type="EMBL" id="CP036264">
    <property type="protein sequence ID" value="QEF97485.1"/>
    <property type="molecule type" value="Genomic_DNA"/>
</dbReference>
<keyword evidence="1" id="KW-0812">Transmembrane</keyword>
<gene>
    <name evidence="2" type="ORF">Mal15_15250</name>
</gene>
<organism evidence="2 3">
    <name type="scientific">Stieleria maiorica</name>
    <dbReference type="NCBI Taxonomy" id="2795974"/>
    <lineage>
        <taxon>Bacteria</taxon>
        <taxon>Pseudomonadati</taxon>
        <taxon>Planctomycetota</taxon>
        <taxon>Planctomycetia</taxon>
        <taxon>Pirellulales</taxon>
        <taxon>Pirellulaceae</taxon>
        <taxon>Stieleria</taxon>
    </lineage>
</organism>
<dbReference type="Proteomes" id="UP000321353">
    <property type="component" value="Chromosome"/>
</dbReference>
<accession>A0A5B9MDC0</accession>
<dbReference type="KEGG" id="smam:Mal15_15250"/>
<evidence type="ECO:0000313" key="2">
    <source>
        <dbReference type="EMBL" id="QEF97485.1"/>
    </source>
</evidence>
<sequence length="70" mass="7836">MSDPKSKRYSSVVLTMTYCVYAASFFLPAGNSGGGCFLHRARFSTSEERRLLQSPAAAVNHPARQPRDRW</sequence>
<protein>
    <submittedName>
        <fullName evidence="2">Uncharacterized protein</fullName>
    </submittedName>
</protein>
<keyword evidence="3" id="KW-1185">Reference proteome</keyword>